<protein>
    <submittedName>
        <fullName evidence="2">SusD/RagB family nutrient-binding outer membrane lipoprotein</fullName>
    </submittedName>
</protein>
<keyword evidence="2" id="KW-0449">Lipoprotein</keyword>
<keyword evidence="3" id="KW-1185">Reference proteome</keyword>
<dbReference type="InterPro" id="IPR041662">
    <property type="entry name" value="SusD-like_2"/>
</dbReference>
<dbReference type="Gene3D" id="1.25.40.390">
    <property type="match status" value="1"/>
</dbReference>
<dbReference type="EMBL" id="JALPRF010000006">
    <property type="protein sequence ID" value="MCK8495080.1"/>
    <property type="molecule type" value="Genomic_DNA"/>
</dbReference>
<dbReference type="Pfam" id="PF12771">
    <property type="entry name" value="SusD-like_2"/>
    <property type="match status" value="1"/>
</dbReference>
<organism evidence="2 3">
    <name type="scientific">Spirosoma liriopis</name>
    <dbReference type="NCBI Taxonomy" id="2937440"/>
    <lineage>
        <taxon>Bacteria</taxon>
        <taxon>Pseudomonadati</taxon>
        <taxon>Bacteroidota</taxon>
        <taxon>Cytophagia</taxon>
        <taxon>Cytophagales</taxon>
        <taxon>Cytophagaceae</taxon>
        <taxon>Spirosoma</taxon>
    </lineage>
</organism>
<accession>A0ABT0HU84</accession>
<keyword evidence="1" id="KW-0732">Signal</keyword>
<dbReference type="PROSITE" id="PS51257">
    <property type="entry name" value="PROKAR_LIPOPROTEIN"/>
    <property type="match status" value="1"/>
</dbReference>
<proteinExistence type="predicted"/>
<comment type="caution">
    <text evidence="2">The sequence shown here is derived from an EMBL/GenBank/DDBJ whole genome shotgun (WGS) entry which is preliminary data.</text>
</comment>
<dbReference type="SUPFAM" id="SSF48452">
    <property type="entry name" value="TPR-like"/>
    <property type="match status" value="1"/>
</dbReference>
<evidence type="ECO:0000313" key="3">
    <source>
        <dbReference type="Proteomes" id="UP001202180"/>
    </source>
</evidence>
<dbReference type="InterPro" id="IPR011990">
    <property type="entry name" value="TPR-like_helical_dom_sf"/>
</dbReference>
<sequence>MRLIKYIKAGLCASLFMAVVGCNDYLDINNNPNQVTTATPQLALPSALATTGWYLSGNVPPGSGTTANTNFYFLNLWMGYWNWSGNYSIATSDKNYQFTQGFNNSIWSSAYLNLSNYNYIENQATTLNQPILRGMAKIMKALHFHILVDTYGDVPYRSALQGTTNILPSYESGQVIYEDLFKQIDSAMVFLNNSEGTLNPGANDIMFGGDVSKWLKFGNTLKLRMLLRQSEKPERAQFIQSQLAIINASGYGFLGPRENASVNPGYSNSQNQQNPLYGAFYAINGNPTTLNNQYKGNLYGITFYQQTNDPRLNAYYRPVAGTTSQFNGTYFGTTDPLVNSQVSDIGPGVLQNVSQSSPVLQSHESLFMQSEAAQRGWIQGDPKALYQSAITESFLNVGRTAAEATTYYAQPGVADVNWEASPNKLEAIITQKWASENGTAPFEAWSDYRRLGLPATIPISQDPSTTVRQIPVRLLYPTSEYSNNATNVAAQGTINQFTSKIFWMK</sequence>
<dbReference type="RefSeq" id="WP_248479756.1">
    <property type="nucleotide sequence ID" value="NZ_JALPRF010000006.1"/>
</dbReference>
<gene>
    <name evidence="2" type="ORF">M0L20_24625</name>
</gene>
<evidence type="ECO:0000313" key="2">
    <source>
        <dbReference type="EMBL" id="MCK8495080.1"/>
    </source>
</evidence>
<feature type="chain" id="PRO_5045326244" evidence="1">
    <location>
        <begin position="19"/>
        <end position="505"/>
    </location>
</feature>
<reference evidence="2 3" key="1">
    <citation type="submission" date="2022-04" db="EMBL/GenBank/DDBJ databases">
        <title>Spirosoma sp. strain RP8 genome sequencing and assembly.</title>
        <authorList>
            <person name="Jung Y."/>
        </authorList>
    </citation>
    <scope>NUCLEOTIDE SEQUENCE [LARGE SCALE GENOMIC DNA]</scope>
    <source>
        <strain evidence="2 3">RP8</strain>
    </source>
</reference>
<name>A0ABT0HU84_9BACT</name>
<evidence type="ECO:0000256" key="1">
    <source>
        <dbReference type="SAM" id="SignalP"/>
    </source>
</evidence>
<dbReference type="Proteomes" id="UP001202180">
    <property type="component" value="Unassembled WGS sequence"/>
</dbReference>
<feature type="signal peptide" evidence="1">
    <location>
        <begin position="1"/>
        <end position="18"/>
    </location>
</feature>